<feature type="compositionally biased region" description="Acidic residues" evidence="7">
    <location>
        <begin position="199"/>
        <end position="210"/>
    </location>
</feature>
<keyword evidence="4" id="KW-0547">Nucleotide-binding</keyword>
<feature type="compositionally biased region" description="Basic and acidic residues" evidence="7">
    <location>
        <begin position="174"/>
        <end position="190"/>
    </location>
</feature>
<dbReference type="AlphaFoldDB" id="A0A2G8JB51"/>
<dbReference type="GO" id="GO:0004674">
    <property type="term" value="F:protein serine/threonine kinase activity"/>
    <property type="evidence" value="ECO:0007669"/>
    <property type="project" value="UniProtKB-KW"/>
</dbReference>
<keyword evidence="6" id="KW-0067">ATP-binding</keyword>
<keyword evidence="3" id="KW-0808">Transferase</keyword>
<accession>A0A2G8JB51</accession>
<dbReference type="GO" id="GO:0005634">
    <property type="term" value="C:nucleus"/>
    <property type="evidence" value="ECO:0007669"/>
    <property type="project" value="TreeGrafter"/>
</dbReference>
<feature type="compositionally biased region" description="Basic residues" evidence="7">
    <location>
        <begin position="102"/>
        <end position="114"/>
    </location>
</feature>
<dbReference type="PANTHER" id="PTHR24058">
    <property type="entry name" value="DUAL SPECIFICITY PROTEIN KINASE"/>
    <property type="match status" value="1"/>
</dbReference>
<sequence>MKNISSTYVVKLLKGGFKTVGMQNSRGHPRCTTNSKGKKRKPNSKDLRYAIKTTDSLFLDFISRCLEWDPLERMTPDQALQHDWIQDAKLYYQNKSKDSQHHRQSNSNHQRRGGGGKEKRCENASSKKLKERRPSPDNKTHNSSTTAEANKTQRHSAKTKAGEVKGETNANLADVREEDERKTESTEKPINKVKPLSIDEGESETNEDQSNENSKDAKDVKGSNDPKCDSKMEGGQFLPPIVS</sequence>
<dbReference type="STRING" id="307972.A0A2G8JB51"/>
<organism evidence="8 9">
    <name type="scientific">Stichopus japonicus</name>
    <name type="common">Sea cucumber</name>
    <dbReference type="NCBI Taxonomy" id="307972"/>
    <lineage>
        <taxon>Eukaryota</taxon>
        <taxon>Metazoa</taxon>
        <taxon>Echinodermata</taxon>
        <taxon>Eleutherozoa</taxon>
        <taxon>Echinozoa</taxon>
        <taxon>Holothuroidea</taxon>
        <taxon>Aspidochirotacea</taxon>
        <taxon>Aspidochirotida</taxon>
        <taxon>Stichopodidae</taxon>
        <taxon>Apostichopus</taxon>
    </lineage>
</organism>
<keyword evidence="9" id="KW-1185">Reference proteome</keyword>
<dbReference type="PANTHER" id="PTHR24058:SF22">
    <property type="entry name" value="DUAL SPECIFICITY TYROSINE-PHOSPHORYLATION-REGULATED KINASE 4"/>
    <property type="match status" value="1"/>
</dbReference>
<evidence type="ECO:0000256" key="5">
    <source>
        <dbReference type="ARBA" id="ARBA00022777"/>
    </source>
</evidence>
<feature type="compositionally biased region" description="Basic and acidic residues" evidence="7">
    <location>
        <begin position="213"/>
        <end position="232"/>
    </location>
</feature>
<comment type="caution">
    <text evidence="8">The sequence shown here is derived from an EMBL/GenBank/DDBJ whole genome shotgun (WGS) entry which is preliminary data.</text>
</comment>
<name>A0A2G8JB51_STIJA</name>
<evidence type="ECO:0000313" key="9">
    <source>
        <dbReference type="Proteomes" id="UP000230750"/>
    </source>
</evidence>
<dbReference type="OrthoDB" id="9332038at2759"/>
<keyword evidence="5 8" id="KW-0418">Kinase</keyword>
<feature type="compositionally biased region" description="Polar residues" evidence="7">
    <location>
        <begin position="21"/>
        <end position="35"/>
    </location>
</feature>
<feature type="compositionally biased region" description="Polar residues" evidence="7">
    <location>
        <begin position="141"/>
        <end position="150"/>
    </location>
</feature>
<dbReference type="GO" id="GO:0005856">
    <property type="term" value="C:cytoskeleton"/>
    <property type="evidence" value="ECO:0007669"/>
    <property type="project" value="TreeGrafter"/>
</dbReference>
<dbReference type="EMBL" id="MRZV01002892">
    <property type="protein sequence ID" value="PIK32964.1"/>
    <property type="molecule type" value="Genomic_DNA"/>
</dbReference>
<gene>
    <name evidence="8" type="ORF">BSL78_30224</name>
</gene>
<evidence type="ECO:0000313" key="8">
    <source>
        <dbReference type="EMBL" id="PIK32964.1"/>
    </source>
</evidence>
<dbReference type="Proteomes" id="UP000230750">
    <property type="component" value="Unassembled WGS sequence"/>
</dbReference>
<dbReference type="InterPro" id="IPR011009">
    <property type="entry name" value="Kinase-like_dom_sf"/>
</dbReference>
<evidence type="ECO:0000256" key="6">
    <source>
        <dbReference type="ARBA" id="ARBA00022840"/>
    </source>
</evidence>
<feature type="region of interest" description="Disordered" evidence="7">
    <location>
        <begin position="95"/>
        <end position="243"/>
    </location>
</feature>
<comment type="similarity">
    <text evidence="1">Belongs to the protein kinase superfamily. CMGC Ser/Thr protein kinase family. MNB/DYRK subfamily.</text>
</comment>
<dbReference type="GO" id="GO:0005524">
    <property type="term" value="F:ATP binding"/>
    <property type="evidence" value="ECO:0007669"/>
    <property type="project" value="UniProtKB-KW"/>
</dbReference>
<feature type="region of interest" description="Disordered" evidence="7">
    <location>
        <begin position="21"/>
        <end position="43"/>
    </location>
</feature>
<dbReference type="GO" id="GO:0005737">
    <property type="term" value="C:cytoplasm"/>
    <property type="evidence" value="ECO:0007669"/>
    <property type="project" value="TreeGrafter"/>
</dbReference>
<dbReference type="InterPro" id="IPR050494">
    <property type="entry name" value="Ser_Thr_dual-spec_kinase"/>
</dbReference>
<evidence type="ECO:0000256" key="7">
    <source>
        <dbReference type="SAM" id="MobiDB-lite"/>
    </source>
</evidence>
<evidence type="ECO:0000256" key="2">
    <source>
        <dbReference type="ARBA" id="ARBA00022527"/>
    </source>
</evidence>
<evidence type="ECO:0000256" key="1">
    <source>
        <dbReference type="ARBA" id="ARBA00008867"/>
    </source>
</evidence>
<evidence type="ECO:0000256" key="3">
    <source>
        <dbReference type="ARBA" id="ARBA00022679"/>
    </source>
</evidence>
<protein>
    <submittedName>
        <fullName evidence="8">Putative dual specificity tyrosine-phosphorylation-regulated kinase 4-like</fullName>
    </submittedName>
</protein>
<evidence type="ECO:0000256" key="4">
    <source>
        <dbReference type="ARBA" id="ARBA00022741"/>
    </source>
</evidence>
<proteinExistence type="inferred from homology"/>
<dbReference type="SUPFAM" id="SSF56112">
    <property type="entry name" value="Protein kinase-like (PK-like)"/>
    <property type="match status" value="1"/>
</dbReference>
<reference evidence="8 9" key="1">
    <citation type="journal article" date="2017" name="PLoS Biol.">
        <title>The sea cucumber genome provides insights into morphological evolution and visceral regeneration.</title>
        <authorList>
            <person name="Zhang X."/>
            <person name="Sun L."/>
            <person name="Yuan J."/>
            <person name="Sun Y."/>
            <person name="Gao Y."/>
            <person name="Zhang L."/>
            <person name="Li S."/>
            <person name="Dai H."/>
            <person name="Hamel J.F."/>
            <person name="Liu C."/>
            <person name="Yu Y."/>
            <person name="Liu S."/>
            <person name="Lin W."/>
            <person name="Guo K."/>
            <person name="Jin S."/>
            <person name="Xu P."/>
            <person name="Storey K.B."/>
            <person name="Huan P."/>
            <person name="Zhang T."/>
            <person name="Zhou Y."/>
            <person name="Zhang J."/>
            <person name="Lin C."/>
            <person name="Li X."/>
            <person name="Xing L."/>
            <person name="Huo D."/>
            <person name="Sun M."/>
            <person name="Wang L."/>
            <person name="Mercier A."/>
            <person name="Li F."/>
            <person name="Yang H."/>
            <person name="Xiang J."/>
        </authorList>
    </citation>
    <scope>NUCLEOTIDE SEQUENCE [LARGE SCALE GENOMIC DNA]</scope>
    <source>
        <strain evidence="8">Shaxun</strain>
        <tissue evidence="8">Muscle</tissue>
    </source>
</reference>
<keyword evidence="2" id="KW-0723">Serine/threonine-protein kinase</keyword>
<dbReference type="Gene3D" id="1.10.510.10">
    <property type="entry name" value="Transferase(Phosphotransferase) domain 1"/>
    <property type="match status" value="1"/>
</dbReference>